<dbReference type="PANTHER" id="PTHR30561:SF7">
    <property type="entry name" value="GUANIDINIUM EFFLUX SYSTEM SUBUNIT GDNC-RELATED"/>
    <property type="match status" value="1"/>
</dbReference>
<dbReference type="InterPro" id="IPR000390">
    <property type="entry name" value="Small_drug/metabolite_transptr"/>
</dbReference>
<evidence type="ECO:0000256" key="7">
    <source>
        <dbReference type="SAM" id="Phobius"/>
    </source>
</evidence>
<evidence type="ECO:0000313" key="8">
    <source>
        <dbReference type="EMBL" id="KZN97735.1"/>
    </source>
</evidence>
<gene>
    <name evidence="8" type="ORF">AZI98_01940</name>
</gene>
<dbReference type="STRING" id="33936.AZI98_01940"/>
<sequence>MNWFLIVVSAIFEVAWVIGLKHSDNVLEWMLTVISICISFLLLLYLTKKLPTGTVYTIFVGLGTLGTILCEIILFDAYFSPMKMVFILSLICGIIGLKYQTSKLEAKEGDKS</sequence>
<feature type="transmembrane region" description="Helical" evidence="7">
    <location>
        <begin position="54"/>
        <end position="75"/>
    </location>
</feature>
<dbReference type="SUPFAM" id="SSF103481">
    <property type="entry name" value="Multidrug resistance efflux transporter EmrE"/>
    <property type="match status" value="1"/>
</dbReference>
<keyword evidence="9" id="KW-1185">Reference proteome</keyword>
<dbReference type="AlphaFoldDB" id="A0A161YUY6"/>
<dbReference type="PANTHER" id="PTHR30561">
    <property type="entry name" value="SMR FAMILY PROTON-DEPENDENT DRUG EFFLUX TRANSPORTER SUGE"/>
    <property type="match status" value="1"/>
</dbReference>
<protein>
    <submittedName>
        <fullName evidence="8">Multidrug resistance protein SMR</fullName>
    </submittedName>
</protein>
<evidence type="ECO:0000256" key="4">
    <source>
        <dbReference type="ARBA" id="ARBA00022989"/>
    </source>
</evidence>
<comment type="subcellular location">
    <subcellularLocation>
        <location evidence="1 6">Cell membrane</location>
        <topology evidence="1 6">Multi-pass membrane protein</topology>
    </subcellularLocation>
</comment>
<dbReference type="Gene3D" id="1.10.3730.20">
    <property type="match status" value="1"/>
</dbReference>
<evidence type="ECO:0000313" key="9">
    <source>
        <dbReference type="Proteomes" id="UP000076476"/>
    </source>
</evidence>
<dbReference type="RefSeq" id="WP_063386603.1">
    <property type="nucleotide sequence ID" value="NZ_LWBR01000006.1"/>
</dbReference>
<dbReference type="Proteomes" id="UP000076476">
    <property type="component" value="Unassembled WGS sequence"/>
</dbReference>
<dbReference type="InterPro" id="IPR037185">
    <property type="entry name" value="EmrE-like"/>
</dbReference>
<dbReference type="GO" id="GO:0022857">
    <property type="term" value="F:transmembrane transporter activity"/>
    <property type="evidence" value="ECO:0007669"/>
    <property type="project" value="InterPro"/>
</dbReference>
<evidence type="ECO:0000256" key="5">
    <source>
        <dbReference type="ARBA" id="ARBA00023136"/>
    </source>
</evidence>
<proteinExistence type="inferred from homology"/>
<feature type="transmembrane region" description="Helical" evidence="7">
    <location>
        <begin position="81"/>
        <end position="99"/>
    </location>
</feature>
<keyword evidence="5 7" id="KW-0472">Membrane</keyword>
<keyword evidence="3 6" id="KW-0812">Transmembrane</keyword>
<keyword evidence="4 7" id="KW-1133">Transmembrane helix</keyword>
<reference evidence="8 9" key="1">
    <citation type="submission" date="2016-04" db="EMBL/GenBank/DDBJ databases">
        <title>Draft genome sequence of Aeribacillus pallidus 8m3 from petroleum reservoir.</title>
        <authorList>
            <person name="Poltaraus A.B."/>
            <person name="Nazina T.N."/>
            <person name="Tourova T.P."/>
            <person name="Malakho S.M."/>
            <person name="Korshunova A.V."/>
            <person name="Sokolova D.S."/>
        </authorList>
    </citation>
    <scope>NUCLEOTIDE SEQUENCE [LARGE SCALE GENOMIC DNA]</scope>
    <source>
        <strain evidence="8 9">8m3</strain>
    </source>
</reference>
<keyword evidence="2" id="KW-1003">Cell membrane</keyword>
<accession>A0A161YUY6</accession>
<dbReference type="InterPro" id="IPR045324">
    <property type="entry name" value="Small_multidrug_res"/>
</dbReference>
<organism evidence="8 9">
    <name type="scientific">Aeribacillus pallidus</name>
    <dbReference type="NCBI Taxonomy" id="33936"/>
    <lineage>
        <taxon>Bacteria</taxon>
        <taxon>Bacillati</taxon>
        <taxon>Bacillota</taxon>
        <taxon>Bacilli</taxon>
        <taxon>Bacillales</taxon>
        <taxon>Bacillaceae</taxon>
        <taxon>Aeribacillus</taxon>
    </lineage>
</organism>
<evidence type="ECO:0000256" key="1">
    <source>
        <dbReference type="ARBA" id="ARBA00004651"/>
    </source>
</evidence>
<comment type="similarity">
    <text evidence="6">Belongs to the drug/metabolite transporter (DMT) superfamily. Small multidrug resistance (SMR) (TC 2.A.7.1) family.</text>
</comment>
<evidence type="ECO:0000256" key="2">
    <source>
        <dbReference type="ARBA" id="ARBA00022475"/>
    </source>
</evidence>
<dbReference type="Pfam" id="PF00893">
    <property type="entry name" value="Multi_Drug_Res"/>
    <property type="match status" value="1"/>
</dbReference>
<evidence type="ECO:0000256" key="6">
    <source>
        <dbReference type="RuleBase" id="RU003942"/>
    </source>
</evidence>
<name>A0A161YUY6_9BACI</name>
<dbReference type="EMBL" id="LWBR01000006">
    <property type="protein sequence ID" value="KZN97735.1"/>
    <property type="molecule type" value="Genomic_DNA"/>
</dbReference>
<dbReference type="OrthoDB" id="2168659at2"/>
<comment type="caution">
    <text evidence="8">The sequence shown here is derived from an EMBL/GenBank/DDBJ whole genome shotgun (WGS) entry which is preliminary data.</text>
</comment>
<feature type="transmembrane region" description="Helical" evidence="7">
    <location>
        <begin position="29"/>
        <end position="47"/>
    </location>
</feature>
<dbReference type="GO" id="GO:0005886">
    <property type="term" value="C:plasma membrane"/>
    <property type="evidence" value="ECO:0007669"/>
    <property type="project" value="UniProtKB-SubCell"/>
</dbReference>
<evidence type="ECO:0000256" key="3">
    <source>
        <dbReference type="ARBA" id="ARBA00022692"/>
    </source>
</evidence>